<dbReference type="EMBL" id="MOAY01000074">
    <property type="protein sequence ID" value="ROM39387.1"/>
    <property type="molecule type" value="Genomic_DNA"/>
</dbReference>
<dbReference type="Gene3D" id="3.30.9.10">
    <property type="entry name" value="D-Amino Acid Oxidase, subunit A, domain 2"/>
    <property type="match status" value="1"/>
</dbReference>
<evidence type="ECO:0000256" key="1">
    <source>
        <dbReference type="ARBA" id="ARBA00001974"/>
    </source>
</evidence>
<comment type="cofactor">
    <cofactor evidence="1">
        <name>FAD</name>
        <dbReference type="ChEBI" id="CHEBI:57692"/>
    </cofactor>
</comment>
<evidence type="ECO:0000256" key="2">
    <source>
        <dbReference type="ARBA" id="ARBA00022630"/>
    </source>
</evidence>
<sequence length="378" mass="41232">MGAATVYQLAKAGVKVAGIDRHHPPHTLGSSHGDTRITRLSVGEGAQYVPIVRNSHRIWRELEARSGESLFEQSGLLVLTSREDFDPGDETDFTLRTIGLAQTYGIEHQILDAPQIRQRFPQFAHVADSAIGNYEPGGGFVRPERCIEVQLRLAEQQGATLYTGETVTHISSDEHGVTVTTDQRTLRAGKLVVSAGNWAGDLLGAPFDRLLKVYRQQLFWFELEPGAALVGASPTFILTHGPGESHINYGFPALPGEGSLKVATAQYHTASTPQTLDRTVSPAQEREMYAQQVQGRIAGLTAKVVKSAVCAYTVTPDHHFIIDKHPTLQHTLVVSPCSGHGFKHSAALGEAFAQWCIRGTSELDLSSFSLQRFEGQTF</sequence>
<dbReference type="SUPFAM" id="SSF54373">
    <property type="entry name" value="FAD-linked reductases, C-terminal domain"/>
    <property type="match status" value="1"/>
</dbReference>
<dbReference type="PANTHER" id="PTHR10961:SF7">
    <property type="entry name" value="FAD DEPENDENT OXIDOREDUCTASE DOMAIN-CONTAINING PROTEIN"/>
    <property type="match status" value="1"/>
</dbReference>
<gene>
    <name evidence="6" type="ORF">BK648_20640</name>
</gene>
<accession>A0A423ETN7</accession>
<dbReference type="InterPro" id="IPR036188">
    <property type="entry name" value="FAD/NAD-bd_sf"/>
</dbReference>
<dbReference type="Gene3D" id="3.50.50.60">
    <property type="entry name" value="FAD/NAD(P)-binding domain"/>
    <property type="match status" value="1"/>
</dbReference>
<dbReference type="InterPro" id="IPR045170">
    <property type="entry name" value="MTOX"/>
</dbReference>
<evidence type="ECO:0000259" key="5">
    <source>
        <dbReference type="Pfam" id="PF01266"/>
    </source>
</evidence>
<organism evidence="6 7">
    <name type="scientific">Pseudomonas poae</name>
    <dbReference type="NCBI Taxonomy" id="200451"/>
    <lineage>
        <taxon>Bacteria</taxon>
        <taxon>Pseudomonadati</taxon>
        <taxon>Pseudomonadota</taxon>
        <taxon>Gammaproteobacteria</taxon>
        <taxon>Pseudomonadales</taxon>
        <taxon>Pseudomonadaceae</taxon>
        <taxon>Pseudomonas</taxon>
    </lineage>
</organism>
<protein>
    <submittedName>
        <fullName evidence="6">N-methyltryptophan oxidase</fullName>
    </submittedName>
</protein>
<keyword evidence="2" id="KW-0285">Flavoprotein</keyword>
<dbReference type="GO" id="GO:0008115">
    <property type="term" value="F:sarcosine oxidase activity"/>
    <property type="evidence" value="ECO:0007669"/>
    <property type="project" value="TreeGrafter"/>
</dbReference>
<dbReference type="AlphaFoldDB" id="A0A423ETN7"/>
<feature type="domain" description="FAD dependent oxidoreductase" evidence="5">
    <location>
        <begin position="1"/>
        <end position="355"/>
    </location>
</feature>
<dbReference type="InterPro" id="IPR006076">
    <property type="entry name" value="FAD-dep_OxRdtase"/>
</dbReference>
<name>A0A423ETN7_9PSED</name>
<dbReference type="GO" id="GO:0050660">
    <property type="term" value="F:flavin adenine dinucleotide binding"/>
    <property type="evidence" value="ECO:0007669"/>
    <property type="project" value="InterPro"/>
</dbReference>
<dbReference type="SUPFAM" id="SSF51905">
    <property type="entry name" value="FAD/NAD(P)-binding domain"/>
    <property type="match status" value="1"/>
</dbReference>
<dbReference type="PANTHER" id="PTHR10961">
    <property type="entry name" value="PEROXISOMAL SARCOSINE OXIDASE"/>
    <property type="match status" value="1"/>
</dbReference>
<dbReference type="Pfam" id="PF01266">
    <property type="entry name" value="DAO"/>
    <property type="match status" value="1"/>
</dbReference>
<evidence type="ECO:0000256" key="3">
    <source>
        <dbReference type="ARBA" id="ARBA00022827"/>
    </source>
</evidence>
<keyword evidence="3" id="KW-0274">FAD</keyword>
<proteinExistence type="predicted"/>
<reference evidence="6 7" key="1">
    <citation type="submission" date="2016-10" db="EMBL/GenBank/DDBJ databases">
        <title>Comparative genome analysis of multiple Pseudomonas spp. focuses on biocontrol and plant growth promoting traits.</title>
        <authorList>
            <person name="Tao X.-Y."/>
            <person name="Taylor C.G."/>
        </authorList>
    </citation>
    <scope>NUCLEOTIDE SEQUENCE [LARGE SCALE GENOMIC DNA]</scope>
    <source>
        <strain evidence="6 7">29G9</strain>
    </source>
</reference>
<evidence type="ECO:0000313" key="6">
    <source>
        <dbReference type="EMBL" id="ROM39387.1"/>
    </source>
</evidence>
<evidence type="ECO:0000256" key="4">
    <source>
        <dbReference type="ARBA" id="ARBA00023002"/>
    </source>
</evidence>
<keyword evidence="4" id="KW-0560">Oxidoreductase</keyword>
<dbReference type="NCBIfam" id="NF008425">
    <property type="entry name" value="PRK11259.1"/>
    <property type="match status" value="1"/>
</dbReference>
<comment type="caution">
    <text evidence="6">The sequence shown here is derived from an EMBL/GenBank/DDBJ whole genome shotgun (WGS) entry which is preliminary data.</text>
</comment>
<dbReference type="Proteomes" id="UP000284656">
    <property type="component" value="Unassembled WGS sequence"/>
</dbReference>
<evidence type="ECO:0000313" key="7">
    <source>
        <dbReference type="Proteomes" id="UP000284656"/>
    </source>
</evidence>